<evidence type="ECO:0008006" key="4">
    <source>
        <dbReference type="Google" id="ProtNLM"/>
    </source>
</evidence>
<feature type="region of interest" description="Disordered" evidence="1">
    <location>
        <begin position="89"/>
        <end position="113"/>
    </location>
</feature>
<evidence type="ECO:0000256" key="1">
    <source>
        <dbReference type="SAM" id="MobiDB-lite"/>
    </source>
</evidence>
<feature type="compositionally biased region" description="Gly residues" evidence="1">
    <location>
        <begin position="50"/>
        <end position="59"/>
    </location>
</feature>
<sequence length="219" mass="20314">MTGIKILGSSGVKGTPTLTPVAGPGAGGKNAVQGTSSKHSCSGQSAAGDGSKGTDGTFGGDARDGQVLSLATFDLGEVHGKVPFTFSRANGGHGANGQSGGPGGNGGASADADGNCSYLPEGAGGNGGDGGAGGNGGNGGDAPDILITYTGNTIPDIVYPSESDLTDLLTGGIGGSGGSGGIGGTGNPAGGSGVAGTAGSAGKTGKYKSYAIKQKLPPN</sequence>
<comment type="caution">
    <text evidence="2">The sequence shown here is derived from an EMBL/GenBank/DDBJ whole genome shotgun (WGS) entry which is preliminary data.</text>
</comment>
<reference evidence="2 3" key="1">
    <citation type="submission" date="2022-07" db="EMBL/GenBank/DDBJ databases">
        <authorList>
            <person name="Criscuolo A."/>
        </authorList>
    </citation>
    <scope>NUCLEOTIDE SEQUENCE [LARGE SCALE GENOMIC DNA]</scope>
    <source>
        <strain evidence="3">CIP 111951</strain>
    </source>
</reference>
<dbReference type="PRINTS" id="PR01228">
    <property type="entry name" value="EGGSHELL"/>
</dbReference>
<feature type="compositionally biased region" description="Polar residues" evidence="1">
    <location>
        <begin position="32"/>
        <end position="45"/>
    </location>
</feature>
<dbReference type="EMBL" id="CAMAPD010000015">
    <property type="protein sequence ID" value="CAH9063983.1"/>
    <property type="molecule type" value="Genomic_DNA"/>
</dbReference>
<feature type="region of interest" description="Disordered" evidence="1">
    <location>
        <begin position="1"/>
        <end position="60"/>
    </location>
</feature>
<protein>
    <recommendedName>
        <fullName evidence="4">PE-PGRS family protein</fullName>
    </recommendedName>
</protein>
<feature type="compositionally biased region" description="Gly residues" evidence="1">
    <location>
        <begin position="91"/>
        <end position="107"/>
    </location>
</feature>
<evidence type="ECO:0000313" key="3">
    <source>
        <dbReference type="Proteomes" id="UP001152485"/>
    </source>
</evidence>
<name>A0ABM9GM30_9GAMM</name>
<evidence type="ECO:0000313" key="2">
    <source>
        <dbReference type="EMBL" id="CAH9063983.1"/>
    </source>
</evidence>
<dbReference type="Proteomes" id="UP001152485">
    <property type="component" value="Unassembled WGS sequence"/>
</dbReference>
<feature type="region of interest" description="Disordered" evidence="1">
    <location>
        <begin position="176"/>
        <end position="219"/>
    </location>
</feature>
<gene>
    <name evidence="2" type="ORF">PSECIP111951_03017</name>
</gene>
<feature type="compositionally biased region" description="Gly residues" evidence="1">
    <location>
        <begin position="176"/>
        <end position="196"/>
    </location>
</feature>
<accession>A0ABM9GM30</accession>
<organism evidence="2 3">
    <name type="scientific">Pseudoalteromonas holothuriae</name>
    <dbReference type="NCBI Taxonomy" id="2963714"/>
    <lineage>
        <taxon>Bacteria</taxon>
        <taxon>Pseudomonadati</taxon>
        <taxon>Pseudomonadota</taxon>
        <taxon>Gammaproteobacteria</taxon>
        <taxon>Alteromonadales</taxon>
        <taxon>Pseudoalteromonadaceae</taxon>
        <taxon>Pseudoalteromonas</taxon>
    </lineage>
</organism>
<proteinExistence type="predicted"/>